<sequence>MRSRSNCITHCNDTLNLLEGASKQTSPLLQRISYGFSESKLPRSVCEFQMSGNLPTSMDVDETEHSEIRRIQDPKTTPKVSKIEELDTQREEFRKDLESLSLEQLQRKAEMLEDKAAKATAKATIARAYYENEKILIGKRQRAYQERKKEEGYCEDTTYKVDETTSS</sequence>
<feature type="compositionally biased region" description="Basic and acidic residues" evidence="2">
    <location>
        <begin position="63"/>
        <end position="73"/>
    </location>
</feature>
<gene>
    <name evidence="3" type="ORF">CAUJ_LOCUS16047</name>
</gene>
<proteinExistence type="predicted"/>
<dbReference type="AlphaFoldDB" id="A0A8S1HYG4"/>
<dbReference type="Proteomes" id="UP000835052">
    <property type="component" value="Unassembled WGS sequence"/>
</dbReference>
<reference evidence="3" key="1">
    <citation type="submission" date="2020-10" db="EMBL/GenBank/DDBJ databases">
        <authorList>
            <person name="Kikuchi T."/>
        </authorList>
    </citation>
    <scope>NUCLEOTIDE SEQUENCE</scope>
    <source>
        <strain evidence="3">NKZ352</strain>
    </source>
</reference>
<feature type="coiled-coil region" evidence="1">
    <location>
        <begin position="83"/>
        <end position="122"/>
    </location>
</feature>
<evidence type="ECO:0000313" key="4">
    <source>
        <dbReference type="Proteomes" id="UP000835052"/>
    </source>
</evidence>
<organism evidence="3 4">
    <name type="scientific">Caenorhabditis auriculariae</name>
    <dbReference type="NCBI Taxonomy" id="2777116"/>
    <lineage>
        <taxon>Eukaryota</taxon>
        <taxon>Metazoa</taxon>
        <taxon>Ecdysozoa</taxon>
        <taxon>Nematoda</taxon>
        <taxon>Chromadorea</taxon>
        <taxon>Rhabditida</taxon>
        <taxon>Rhabditina</taxon>
        <taxon>Rhabditomorpha</taxon>
        <taxon>Rhabditoidea</taxon>
        <taxon>Rhabditidae</taxon>
        <taxon>Peloderinae</taxon>
        <taxon>Caenorhabditis</taxon>
    </lineage>
</organism>
<keyword evidence="1" id="KW-0175">Coiled coil</keyword>
<feature type="region of interest" description="Disordered" evidence="2">
    <location>
        <begin position="56"/>
        <end position="79"/>
    </location>
</feature>
<accession>A0A8S1HYG4</accession>
<keyword evidence="4" id="KW-1185">Reference proteome</keyword>
<evidence type="ECO:0000313" key="3">
    <source>
        <dbReference type="EMBL" id="CAD6200148.1"/>
    </source>
</evidence>
<comment type="caution">
    <text evidence="3">The sequence shown here is derived from an EMBL/GenBank/DDBJ whole genome shotgun (WGS) entry which is preliminary data.</text>
</comment>
<name>A0A8S1HYG4_9PELO</name>
<protein>
    <submittedName>
        <fullName evidence="3">Uncharacterized protein</fullName>
    </submittedName>
</protein>
<evidence type="ECO:0000256" key="2">
    <source>
        <dbReference type="SAM" id="MobiDB-lite"/>
    </source>
</evidence>
<evidence type="ECO:0000256" key="1">
    <source>
        <dbReference type="SAM" id="Coils"/>
    </source>
</evidence>
<dbReference type="OrthoDB" id="5900271at2759"/>
<dbReference type="EMBL" id="CAJGYM010000243">
    <property type="protein sequence ID" value="CAD6200148.1"/>
    <property type="molecule type" value="Genomic_DNA"/>
</dbReference>